<dbReference type="SUPFAM" id="SSF56784">
    <property type="entry name" value="HAD-like"/>
    <property type="match status" value="1"/>
</dbReference>
<feature type="signal peptide" evidence="4">
    <location>
        <begin position="1"/>
        <end position="23"/>
    </location>
</feature>
<dbReference type="PIRSF" id="PIRSF002674">
    <property type="entry name" value="VSP"/>
    <property type="match status" value="1"/>
</dbReference>
<dbReference type="Gene3D" id="3.40.50.1000">
    <property type="entry name" value="HAD superfamily/HAD-like"/>
    <property type="match status" value="1"/>
</dbReference>
<reference evidence="5" key="1">
    <citation type="journal article" date="2025" name="Foods">
        <title>Unveiling the Microbial Signatures of Arabica Coffee Cherries: Insights into Ripeness Specific Diversity, Functional Traits, and Implications for Quality and Safety.</title>
        <authorList>
            <consortium name="RefSeq"/>
            <person name="Tenea G.N."/>
            <person name="Cifuentes V."/>
            <person name="Reyes P."/>
            <person name="Cevallos-Vallejos M."/>
        </authorList>
    </citation>
    <scope>NUCLEOTIDE SEQUENCE [LARGE SCALE GENOMIC DNA]</scope>
</reference>
<name>A0A6P6SWI0_COFAR</name>
<evidence type="ECO:0000256" key="2">
    <source>
        <dbReference type="ARBA" id="ARBA00023180"/>
    </source>
</evidence>
<evidence type="ECO:0000313" key="5">
    <source>
        <dbReference type="Proteomes" id="UP001652660"/>
    </source>
</evidence>
<dbReference type="CDD" id="cd07535">
    <property type="entry name" value="HAD_VSP"/>
    <property type="match status" value="1"/>
</dbReference>
<dbReference type="GeneID" id="113695327"/>
<dbReference type="InterPro" id="IPR010028">
    <property type="entry name" value="Acid_phosphatase_pln"/>
</dbReference>
<dbReference type="Pfam" id="PF03767">
    <property type="entry name" value="Acid_phosphat_B"/>
    <property type="match status" value="1"/>
</dbReference>
<dbReference type="NCBIfam" id="TIGR01675">
    <property type="entry name" value="plant-AP"/>
    <property type="match status" value="1"/>
</dbReference>
<sequence>MKRSSWGFGQIVLLSLHVSLTTAFSDSILQILPENSGSSPHHRHRHRKIPRDDNLYCDSWRFVVEANDVGPWARIPSRCVAFVQDYVTNDRYRADSEAVADASLEFAKTVKVSGNGKDAWVFDIDETLLSNVPYYAVHGFGCGHRSETFDENSFDEWVDLAEAPALPASLRLYKELEQLGFKISLLTGRTEFQRSATSKNLDYAGYSNWERLILRGPSDHGKPATVYKSERRKELEDEGYVIHGSSGDQWSDLNGFAVAERSFKLPNPLYYIA</sequence>
<dbReference type="Proteomes" id="UP001652660">
    <property type="component" value="Chromosome 6e"/>
</dbReference>
<dbReference type="InterPro" id="IPR036412">
    <property type="entry name" value="HAD-like_sf"/>
</dbReference>
<gene>
    <name evidence="6" type="primary">LOC113695327</name>
</gene>
<keyword evidence="2" id="KW-0325">Glycoprotein</keyword>
<evidence type="ECO:0000256" key="3">
    <source>
        <dbReference type="PIRNR" id="PIRNR002674"/>
    </source>
</evidence>
<dbReference type="GO" id="GO:0003993">
    <property type="term" value="F:acid phosphatase activity"/>
    <property type="evidence" value="ECO:0007669"/>
    <property type="project" value="InterPro"/>
</dbReference>
<dbReference type="PANTHER" id="PTHR31284:SF10">
    <property type="entry name" value="ACID PHOSPHATASE-LIKE PROTEIN"/>
    <property type="match status" value="1"/>
</dbReference>
<dbReference type="PANTHER" id="PTHR31284">
    <property type="entry name" value="ACID PHOSPHATASE-LIKE PROTEIN"/>
    <property type="match status" value="1"/>
</dbReference>
<dbReference type="OrthoDB" id="59415at2759"/>
<dbReference type="RefSeq" id="XP_027070172.2">
    <property type="nucleotide sequence ID" value="XM_027214371.2"/>
</dbReference>
<comment type="similarity">
    <text evidence="3">Belongs to the APS1/VSP family.</text>
</comment>
<organism evidence="5 6">
    <name type="scientific">Coffea arabica</name>
    <name type="common">Arabian coffee</name>
    <dbReference type="NCBI Taxonomy" id="13443"/>
    <lineage>
        <taxon>Eukaryota</taxon>
        <taxon>Viridiplantae</taxon>
        <taxon>Streptophyta</taxon>
        <taxon>Embryophyta</taxon>
        <taxon>Tracheophyta</taxon>
        <taxon>Spermatophyta</taxon>
        <taxon>Magnoliopsida</taxon>
        <taxon>eudicotyledons</taxon>
        <taxon>Gunneridae</taxon>
        <taxon>Pentapetalae</taxon>
        <taxon>asterids</taxon>
        <taxon>lamiids</taxon>
        <taxon>Gentianales</taxon>
        <taxon>Rubiaceae</taxon>
        <taxon>Ixoroideae</taxon>
        <taxon>Gardenieae complex</taxon>
        <taxon>Bertiereae - Coffeeae clade</taxon>
        <taxon>Coffeeae</taxon>
        <taxon>Coffea</taxon>
    </lineage>
</organism>
<dbReference type="InterPro" id="IPR014403">
    <property type="entry name" value="APS1/VSP"/>
</dbReference>
<dbReference type="AlphaFoldDB" id="A0A6P6SWI0"/>
<dbReference type="InterPro" id="IPR005519">
    <property type="entry name" value="Acid_phosphat_B-like"/>
</dbReference>
<feature type="chain" id="PRO_5046174839" evidence="4">
    <location>
        <begin position="24"/>
        <end position="273"/>
    </location>
</feature>
<evidence type="ECO:0000313" key="6">
    <source>
        <dbReference type="RefSeq" id="XP_027070172.2"/>
    </source>
</evidence>
<evidence type="ECO:0000256" key="1">
    <source>
        <dbReference type="ARBA" id="ARBA00022729"/>
    </source>
</evidence>
<accession>A0A6P6SWI0</accession>
<proteinExistence type="inferred from homology"/>
<evidence type="ECO:0000256" key="4">
    <source>
        <dbReference type="SAM" id="SignalP"/>
    </source>
</evidence>
<reference evidence="6" key="2">
    <citation type="submission" date="2025-08" db="UniProtKB">
        <authorList>
            <consortium name="RefSeq"/>
        </authorList>
    </citation>
    <scope>IDENTIFICATION</scope>
    <source>
        <tissue evidence="6">Leaves</tissue>
    </source>
</reference>
<keyword evidence="5" id="KW-1185">Reference proteome</keyword>
<dbReference type="InterPro" id="IPR023214">
    <property type="entry name" value="HAD_sf"/>
</dbReference>
<protein>
    <submittedName>
        <fullName evidence="6">Acid phosphatase 1 isoform X1</fullName>
    </submittedName>
</protein>
<keyword evidence="1 4" id="KW-0732">Signal</keyword>